<sequence>RYAAGAISKNSALKVSYYRGLLAGRLGETSKYKGSMLAVGLSEADIRYCLDKVEASFGCLRLVVACVNSPKSLTLSGEAEQIEALHGLLEEDQIFSRKLMVKVAYHSFQMQEIASAYEAAIGNLEIPHQQTGTLMFSSVTGSLIHPEELATSGYWVRNMVSPVLFS</sequence>
<dbReference type="AlphaFoldDB" id="A0A2I1D5G3"/>
<dbReference type="Proteomes" id="UP000234254">
    <property type="component" value="Unassembled WGS sequence"/>
</dbReference>
<keyword evidence="1" id="KW-0808">Transferase</keyword>
<dbReference type="SMART" id="SM00827">
    <property type="entry name" value="PKS_AT"/>
    <property type="match status" value="1"/>
</dbReference>
<dbReference type="InterPro" id="IPR050091">
    <property type="entry name" value="PKS_NRPS_Biosynth_Enz"/>
</dbReference>
<dbReference type="GeneID" id="36540597"/>
<dbReference type="GO" id="GO:0006633">
    <property type="term" value="P:fatty acid biosynthetic process"/>
    <property type="evidence" value="ECO:0007669"/>
    <property type="project" value="TreeGrafter"/>
</dbReference>
<accession>A0A2I1D5G3</accession>
<dbReference type="RefSeq" id="XP_024693704.1">
    <property type="nucleotide sequence ID" value="XM_024833073.1"/>
</dbReference>
<proteinExistence type="predicted"/>
<evidence type="ECO:0000256" key="1">
    <source>
        <dbReference type="ARBA" id="ARBA00022679"/>
    </source>
</evidence>
<reference evidence="3" key="1">
    <citation type="submission" date="2016-12" db="EMBL/GenBank/DDBJ databases">
        <title>The genomes of Aspergillus section Nigri reveals drivers in fungal speciation.</title>
        <authorList>
            <consortium name="DOE Joint Genome Institute"/>
            <person name="Vesth T.C."/>
            <person name="Nybo J."/>
            <person name="Theobald S."/>
            <person name="Brandl J."/>
            <person name="Frisvad J.C."/>
            <person name="Nielsen K.F."/>
            <person name="Lyhne E.K."/>
            <person name="Kogle M.E."/>
            <person name="Kuo A."/>
            <person name="Riley R."/>
            <person name="Clum A."/>
            <person name="Nolan M."/>
            <person name="Lipzen A."/>
            <person name="Salamov A."/>
            <person name="Henrissat B."/>
            <person name="Wiebenga A."/>
            <person name="De vries R.P."/>
            <person name="Grigoriev I.V."/>
            <person name="Mortensen U.H."/>
            <person name="Andersen M.R."/>
            <person name="Baker S.E."/>
        </authorList>
    </citation>
    <scope>NUCLEOTIDE SEQUENCE</scope>
    <source>
        <strain evidence="3">IBT 28561</strain>
    </source>
</reference>
<dbReference type="SUPFAM" id="SSF52151">
    <property type="entry name" value="FabD/lysophospholipase-like"/>
    <property type="match status" value="1"/>
</dbReference>
<dbReference type="SUPFAM" id="SSF55048">
    <property type="entry name" value="Probable ACP-binding domain of malonyl-CoA ACP transacylase"/>
    <property type="match status" value="1"/>
</dbReference>
<dbReference type="EMBL" id="MSFM01000005">
    <property type="protein sequence ID" value="PKY05110.1"/>
    <property type="molecule type" value="Genomic_DNA"/>
</dbReference>
<evidence type="ECO:0000259" key="2">
    <source>
        <dbReference type="SMART" id="SM00827"/>
    </source>
</evidence>
<feature type="domain" description="Malonyl-CoA:ACP transacylase (MAT)" evidence="2">
    <location>
        <begin position="1"/>
        <end position="166"/>
    </location>
</feature>
<name>A0A2I1D5G3_ASPC2</name>
<dbReference type="VEuPathDB" id="FungiDB:P168DRAFT_214190"/>
<dbReference type="PANTHER" id="PTHR43775:SF29">
    <property type="entry name" value="ASPERFURANONE POLYKETIDE SYNTHASE AFOG-RELATED"/>
    <property type="match status" value="1"/>
</dbReference>
<organism evidence="3 4">
    <name type="scientific">Aspergillus campestris (strain IBT 28561)</name>
    <dbReference type="NCBI Taxonomy" id="1392248"/>
    <lineage>
        <taxon>Eukaryota</taxon>
        <taxon>Fungi</taxon>
        <taxon>Dikarya</taxon>
        <taxon>Ascomycota</taxon>
        <taxon>Pezizomycotina</taxon>
        <taxon>Eurotiomycetes</taxon>
        <taxon>Eurotiomycetidae</taxon>
        <taxon>Eurotiales</taxon>
        <taxon>Aspergillaceae</taxon>
        <taxon>Aspergillus</taxon>
        <taxon>Aspergillus subgen. Circumdati</taxon>
    </lineage>
</organism>
<keyword evidence="4" id="KW-1185">Reference proteome</keyword>
<gene>
    <name evidence="3" type="ORF">P168DRAFT_214190</name>
</gene>
<evidence type="ECO:0000313" key="3">
    <source>
        <dbReference type="EMBL" id="PKY05110.1"/>
    </source>
</evidence>
<evidence type="ECO:0000313" key="4">
    <source>
        <dbReference type="Proteomes" id="UP000234254"/>
    </source>
</evidence>
<dbReference type="Gene3D" id="3.40.366.10">
    <property type="entry name" value="Malonyl-Coenzyme A Acyl Carrier Protein, domain 2"/>
    <property type="match status" value="1"/>
</dbReference>
<dbReference type="OrthoDB" id="3799328at2759"/>
<feature type="non-terminal residue" evidence="3">
    <location>
        <position position="1"/>
    </location>
</feature>
<dbReference type="Pfam" id="PF00698">
    <property type="entry name" value="Acyl_transf_1"/>
    <property type="match status" value="1"/>
</dbReference>
<protein>
    <recommendedName>
        <fullName evidence="2">Malonyl-CoA:ACP transacylase (MAT) domain-containing protein</fullName>
    </recommendedName>
</protein>
<dbReference type="InterPro" id="IPR016036">
    <property type="entry name" value="Malonyl_transacylase_ACP-bd"/>
</dbReference>
<dbReference type="InterPro" id="IPR016035">
    <property type="entry name" value="Acyl_Trfase/lysoPLipase"/>
</dbReference>
<dbReference type="InterPro" id="IPR001227">
    <property type="entry name" value="Ac_transferase_dom_sf"/>
</dbReference>
<dbReference type="GO" id="GO:0044550">
    <property type="term" value="P:secondary metabolite biosynthetic process"/>
    <property type="evidence" value="ECO:0007669"/>
    <property type="project" value="TreeGrafter"/>
</dbReference>
<dbReference type="GO" id="GO:0004312">
    <property type="term" value="F:fatty acid synthase activity"/>
    <property type="evidence" value="ECO:0007669"/>
    <property type="project" value="TreeGrafter"/>
</dbReference>
<dbReference type="PANTHER" id="PTHR43775">
    <property type="entry name" value="FATTY ACID SYNTHASE"/>
    <property type="match status" value="1"/>
</dbReference>
<feature type="non-terminal residue" evidence="3">
    <location>
        <position position="166"/>
    </location>
</feature>
<dbReference type="InterPro" id="IPR014043">
    <property type="entry name" value="Acyl_transferase_dom"/>
</dbReference>
<comment type="caution">
    <text evidence="3">The sequence shown here is derived from an EMBL/GenBank/DDBJ whole genome shotgun (WGS) entry which is preliminary data.</text>
</comment>